<gene>
    <name evidence="3" type="ORF">KP509_01G114000</name>
</gene>
<keyword evidence="2" id="KW-0732">Signal</keyword>
<dbReference type="Proteomes" id="UP000825935">
    <property type="component" value="Chromosome 1"/>
</dbReference>
<feature type="chain" id="PRO_5035814109" description="Secreted protein" evidence="2">
    <location>
        <begin position="22"/>
        <end position="94"/>
    </location>
</feature>
<evidence type="ECO:0000256" key="2">
    <source>
        <dbReference type="SAM" id="SignalP"/>
    </source>
</evidence>
<proteinExistence type="predicted"/>
<accession>A0A8T2VQ29</accession>
<dbReference type="AlphaFoldDB" id="A0A8T2VQ29"/>
<feature type="transmembrane region" description="Helical" evidence="1">
    <location>
        <begin position="6"/>
        <end position="30"/>
    </location>
</feature>
<keyword evidence="1" id="KW-0812">Transmembrane</keyword>
<name>A0A8T2VQ29_CERRI</name>
<evidence type="ECO:0008006" key="5">
    <source>
        <dbReference type="Google" id="ProtNLM"/>
    </source>
</evidence>
<evidence type="ECO:0000313" key="4">
    <source>
        <dbReference type="Proteomes" id="UP000825935"/>
    </source>
</evidence>
<protein>
    <recommendedName>
        <fullName evidence="5">Secreted protein</fullName>
    </recommendedName>
</protein>
<sequence length="94" mass="10644">MCTCAHISVCMFLCLCAHVFMYTFMCLPAVQSVVINLHGTKVLEHVYIDVCIRVCYPIYVCGCVCLYVIKCVCACVCTCHCVRVFCTWYICVSM</sequence>
<keyword evidence="1" id="KW-0472">Membrane</keyword>
<evidence type="ECO:0000256" key="1">
    <source>
        <dbReference type="SAM" id="Phobius"/>
    </source>
</evidence>
<reference evidence="3" key="1">
    <citation type="submission" date="2021-08" db="EMBL/GenBank/DDBJ databases">
        <title>WGS assembly of Ceratopteris richardii.</title>
        <authorList>
            <person name="Marchant D.B."/>
            <person name="Chen G."/>
            <person name="Jenkins J."/>
            <person name="Shu S."/>
            <person name="Leebens-Mack J."/>
            <person name="Grimwood J."/>
            <person name="Schmutz J."/>
            <person name="Soltis P."/>
            <person name="Soltis D."/>
            <person name="Chen Z.-H."/>
        </authorList>
    </citation>
    <scope>NUCLEOTIDE SEQUENCE</scope>
    <source>
        <strain evidence="3">Whitten #5841</strain>
        <tissue evidence="3">Leaf</tissue>
    </source>
</reference>
<feature type="transmembrane region" description="Helical" evidence="1">
    <location>
        <begin position="50"/>
        <end position="69"/>
    </location>
</feature>
<comment type="caution">
    <text evidence="3">The sequence shown here is derived from an EMBL/GenBank/DDBJ whole genome shotgun (WGS) entry which is preliminary data.</text>
</comment>
<keyword evidence="4" id="KW-1185">Reference proteome</keyword>
<organism evidence="3 4">
    <name type="scientific">Ceratopteris richardii</name>
    <name type="common">Triangle waterfern</name>
    <dbReference type="NCBI Taxonomy" id="49495"/>
    <lineage>
        <taxon>Eukaryota</taxon>
        <taxon>Viridiplantae</taxon>
        <taxon>Streptophyta</taxon>
        <taxon>Embryophyta</taxon>
        <taxon>Tracheophyta</taxon>
        <taxon>Polypodiopsida</taxon>
        <taxon>Polypodiidae</taxon>
        <taxon>Polypodiales</taxon>
        <taxon>Pteridineae</taxon>
        <taxon>Pteridaceae</taxon>
        <taxon>Parkerioideae</taxon>
        <taxon>Ceratopteris</taxon>
    </lineage>
</organism>
<evidence type="ECO:0000313" key="3">
    <source>
        <dbReference type="EMBL" id="KAH7447615.1"/>
    </source>
</evidence>
<keyword evidence="1" id="KW-1133">Transmembrane helix</keyword>
<dbReference type="EMBL" id="CM035406">
    <property type="protein sequence ID" value="KAH7447615.1"/>
    <property type="molecule type" value="Genomic_DNA"/>
</dbReference>
<feature type="signal peptide" evidence="2">
    <location>
        <begin position="1"/>
        <end position="21"/>
    </location>
</feature>